<evidence type="ECO:0000313" key="2">
    <source>
        <dbReference type="Proteomes" id="UP000036305"/>
    </source>
</evidence>
<sequence length="38" mass="4586">MYILARTAIRAFFFAGKNEIWRTYINIRRYNGATFSPR</sequence>
<accession>A0ABR5G8X3</accession>
<reference evidence="1 2" key="1">
    <citation type="submission" date="2015-06" db="EMBL/GenBank/DDBJ databases">
        <title>The Genome Sequence of None.</title>
        <authorList>
            <consortium name="The Broad Institute Genomics Platform"/>
            <consortium name="The Broad Institute Genome Sequencing Center for Infectious Disease"/>
            <person name="Earl A.M."/>
            <person name="Onderdonk A.B."/>
            <person name="Kirby J."/>
            <person name="Ferraro M.J."/>
            <person name="Huang S."/>
            <person name="Spencer M."/>
            <person name="Fodor A."/>
            <person name="Hooper D."/>
            <person name="Dekker J."/>
            <person name="O'Brien T."/>
            <person name="Quan V."/>
            <person name="Gombosev A."/>
            <person name="Delaney M."/>
            <person name="DuBois A."/>
            <person name="Ernst C."/>
            <person name="Kim D.S."/>
            <person name="Rossman W."/>
            <person name="Gohs F."/>
            <person name="Petruso H."/>
            <person name="Nozar T."/>
            <person name="Mougeot F."/>
            <person name="Manson-McGuire A."/>
            <person name="Young S."/>
            <person name="Abouelleil A."/>
            <person name="Cao P."/>
            <person name="Chapman S.B."/>
            <person name="Griggs A."/>
            <person name="Priest M."/>
            <person name="Shea T."/>
            <person name="Wortman I."/>
            <person name="Wortman J.R."/>
            <person name="Nusbaum C."/>
            <person name="Birren B."/>
        </authorList>
    </citation>
    <scope>NUCLEOTIDE SEQUENCE [LARGE SCALE GENOMIC DNA]</scope>
    <source>
        <strain evidence="1 2">MGH87</strain>
    </source>
</reference>
<name>A0ABR5G8X3_9ENTR</name>
<organism evidence="1 2">
    <name type="scientific">Klebsiella michiganensis</name>
    <dbReference type="NCBI Taxonomy" id="1134687"/>
    <lineage>
        <taxon>Bacteria</taxon>
        <taxon>Pseudomonadati</taxon>
        <taxon>Pseudomonadota</taxon>
        <taxon>Gammaproteobacteria</taxon>
        <taxon>Enterobacterales</taxon>
        <taxon>Enterobacteriaceae</taxon>
        <taxon>Klebsiella/Raoultella group</taxon>
        <taxon>Klebsiella</taxon>
    </lineage>
</organism>
<keyword evidence="2" id="KW-1185">Reference proteome</keyword>
<protein>
    <submittedName>
        <fullName evidence="1">Uncharacterized protein</fullName>
    </submittedName>
</protein>
<dbReference type="Proteomes" id="UP000036305">
    <property type="component" value="Unassembled WGS sequence"/>
</dbReference>
<evidence type="ECO:0000313" key="1">
    <source>
        <dbReference type="EMBL" id="KLY28223.1"/>
    </source>
</evidence>
<gene>
    <name evidence="1" type="ORF">SK91_04834</name>
</gene>
<comment type="caution">
    <text evidence="1">The sequence shown here is derived from an EMBL/GenBank/DDBJ whole genome shotgun (WGS) entry which is preliminary data.</text>
</comment>
<dbReference type="EMBL" id="LEUS01000027">
    <property type="protein sequence ID" value="KLY28223.1"/>
    <property type="molecule type" value="Genomic_DNA"/>
</dbReference>
<proteinExistence type="predicted"/>